<dbReference type="KEGG" id="mshg:MSG_04343"/>
<evidence type="ECO:0000313" key="1">
    <source>
        <dbReference type="EMBL" id="BAX94464.1"/>
    </source>
</evidence>
<evidence type="ECO:0000313" key="2">
    <source>
        <dbReference type="Proteomes" id="UP000217736"/>
    </source>
</evidence>
<protein>
    <submittedName>
        <fullName evidence="1">Uncharacterized protein</fullName>
    </submittedName>
</protein>
<proteinExistence type="predicted"/>
<dbReference type="OrthoDB" id="6195581at2"/>
<gene>
    <name evidence="1" type="ORF">MSG_04343</name>
</gene>
<dbReference type="EMBL" id="AP018164">
    <property type="protein sequence ID" value="BAX94464.1"/>
    <property type="molecule type" value="Genomic_DNA"/>
</dbReference>
<dbReference type="InterPro" id="IPR016039">
    <property type="entry name" value="Thiolase-like"/>
</dbReference>
<accession>A0A1Z4EN79</accession>
<reference evidence="2" key="1">
    <citation type="submission" date="2017-06" db="EMBL/GenBank/DDBJ databases">
        <title>Complete Genome Sequence of Mycobacterium shigaense.</title>
        <authorList>
            <person name="Fukano H."/>
            <person name="Yoshida M."/>
            <person name="Kazumi Y."/>
            <person name="Ogura Y."/>
            <person name="Mitarai S."/>
            <person name="Hayashi T."/>
            <person name="Hoshino Y."/>
        </authorList>
    </citation>
    <scope>NUCLEOTIDE SEQUENCE [LARGE SCALE GENOMIC DNA]</scope>
    <source>
        <strain evidence="2">UN-152</strain>
    </source>
</reference>
<organism evidence="1 2">
    <name type="scientific">Mycobacterium shigaense</name>
    <dbReference type="NCBI Taxonomy" id="722731"/>
    <lineage>
        <taxon>Bacteria</taxon>
        <taxon>Bacillati</taxon>
        <taxon>Actinomycetota</taxon>
        <taxon>Actinomycetes</taxon>
        <taxon>Mycobacteriales</taxon>
        <taxon>Mycobacteriaceae</taxon>
        <taxon>Mycobacterium</taxon>
        <taxon>Mycobacterium simiae complex</taxon>
    </lineage>
</organism>
<dbReference type="Gene3D" id="3.40.47.10">
    <property type="match status" value="1"/>
</dbReference>
<dbReference type="Proteomes" id="UP000217736">
    <property type="component" value="Chromosome"/>
</dbReference>
<name>A0A1Z4EN79_9MYCO</name>
<dbReference type="AlphaFoldDB" id="A0A1Z4EN79"/>
<sequence length="295" mass="30718">MGVVIENAHISGKSTEDDGGIDRLVAAGRACLGQSDDVCTLINVGVYRERNIVEPALAAIIQRRLGLGLRYASGRPPVLSFDLLNGPCGFLTAVQTVAALLPGKQGRCLVVGGDGHPAVGTTRQFPYAQVGAAALLRYTSAPIGFGRIWSGAGNAQPVPHGYVDLAAMGRHGRETISFNHARLDEDELVKLSVTLARTCLIREQASPDGFGLVIAQPFPGFAQRVAEELDVADVHAAPAGTGRDPHSAALIAAYSPVAADGVPSRDLLFLAAGAGPVAATSLYRRRSPVPSADSR</sequence>
<dbReference type="RefSeq" id="WP_096442868.1">
    <property type="nucleotide sequence ID" value="NZ_AP018164.1"/>
</dbReference>
<dbReference type="GO" id="GO:0016746">
    <property type="term" value="F:acyltransferase activity"/>
    <property type="evidence" value="ECO:0007669"/>
    <property type="project" value="InterPro"/>
</dbReference>
<keyword evidence="2" id="KW-1185">Reference proteome</keyword>